<dbReference type="Proteomes" id="UP000186136">
    <property type="component" value="Unassembled WGS sequence"/>
</dbReference>
<reference evidence="1 2" key="1">
    <citation type="submission" date="2016-08" db="EMBL/GenBank/DDBJ databases">
        <title>Whole genome shotgun sequence of Pichia membranifaciens KS47-1.</title>
        <authorList>
            <person name="Konishi M."/>
            <person name="Ishida M."/>
            <person name="Arakawa T."/>
            <person name="Kato Y."/>
            <person name="Horiuchi J."/>
        </authorList>
    </citation>
    <scope>NUCLEOTIDE SEQUENCE [LARGE SCALE GENOMIC DNA]</scope>
    <source>
        <strain evidence="1 2">KS47-1</strain>
    </source>
</reference>
<sequence>MILMSKISDGADFQPTLDILNFFVNLLKEMSSSWGIASKYYNSIMNKYLLLIKEFMQNKDTPMGASDIKHNILVRRGSQTEETSGFPVDFDADLFRNEDMSNIFHSILGEMPNFDEGGFVGFDFSSDMYHRD</sequence>
<evidence type="ECO:0000313" key="1">
    <source>
        <dbReference type="EMBL" id="GAV29529.1"/>
    </source>
</evidence>
<comment type="caution">
    <text evidence="1">The sequence shown here is derived from an EMBL/GenBank/DDBJ whole genome shotgun (WGS) entry which is preliminary data.</text>
</comment>
<organism evidence="1 2">
    <name type="scientific">Pichia membranifaciens</name>
    <dbReference type="NCBI Taxonomy" id="4926"/>
    <lineage>
        <taxon>Eukaryota</taxon>
        <taxon>Fungi</taxon>
        <taxon>Dikarya</taxon>
        <taxon>Ascomycota</taxon>
        <taxon>Saccharomycotina</taxon>
        <taxon>Pichiomycetes</taxon>
        <taxon>Pichiales</taxon>
        <taxon>Pichiaceae</taxon>
        <taxon>Pichia</taxon>
    </lineage>
</organism>
<protein>
    <submittedName>
        <fullName evidence="1">Uncharacterized protein</fullName>
    </submittedName>
</protein>
<dbReference type="OrthoDB" id="2428527at2759"/>
<gene>
    <name evidence="1" type="ORF">PMKS-003030</name>
</gene>
<keyword evidence="2" id="KW-1185">Reference proteome</keyword>
<dbReference type="AlphaFoldDB" id="A0A1Q2YJ08"/>
<name>A0A1Q2YJ08_9ASCO</name>
<proteinExistence type="predicted"/>
<accession>A0A1Q2YJ08</accession>
<evidence type="ECO:0000313" key="2">
    <source>
        <dbReference type="Proteomes" id="UP000186136"/>
    </source>
</evidence>
<dbReference type="EMBL" id="BDGI01000126">
    <property type="protein sequence ID" value="GAV29529.1"/>
    <property type="molecule type" value="Genomic_DNA"/>
</dbReference>